<feature type="region of interest" description="Disordered" evidence="1">
    <location>
        <begin position="369"/>
        <end position="388"/>
    </location>
</feature>
<evidence type="ECO:0000256" key="1">
    <source>
        <dbReference type="SAM" id="MobiDB-lite"/>
    </source>
</evidence>
<name>A0A6H0XYL7_9PEZI</name>
<reference evidence="2 3" key="1">
    <citation type="journal article" date="2016" name="Sci. Rep.">
        <title>Peltaster fructicola genome reveals evolution from an invasive phytopathogen to an ectophytic parasite.</title>
        <authorList>
            <person name="Xu C."/>
            <person name="Chen H."/>
            <person name="Gleason M.L."/>
            <person name="Xu J.R."/>
            <person name="Liu H."/>
            <person name="Zhang R."/>
            <person name="Sun G."/>
        </authorList>
    </citation>
    <scope>NUCLEOTIDE SEQUENCE [LARGE SCALE GENOMIC DNA]</scope>
    <source>
        <strain evidence="2 3">LNHT1506</strain>
    </source>
</reference>
<dbReference type="EMBL" id="CP051141">
    <property type="protein sequence ID" value="QIW99843.1"/>
    <property type="molecule type" value="Genomic_DNA"/>
</dbReference>
<gene>
    <name evidence="2" type="ORF">AMS68_005361</name>
</gene>
<evidence type="ECO:0000313" key="2">
    <source>
        <dbReference type="EMBL" id="QIW99843.1"/>
    </source>
</evidence>
<keyword evidence="3" id="KW-1185">Reference proteome</keyword>
<protein>
    <submittedName>
        <fullName evidence="2">Uncharacterized protein</fullName>
    </submittedName>
</protein>
<dbReference type="OrthoDB" id="5410365at2759"/>
<organism evidence="2 3">
    <name type="scientific">Peltaster fructicola</name>
    <dbReference type="NCBI Taxonomy" id="286661"/>
    <lineage>
        <taxon>Eukaryota</taxon>
        <taxon>Fungi</taxon>
        <taxon>Dikarya</taxon>
        <taxon>Ascomycota</taxon>
        <taxon>Pezizomycotina</taxon>
        <taxon>Dothideomycetes</taxon>
        <taxon>Dothideomycetes incertae sedis</taxon>
        <taxon>Peltaster</taxon>
    </lineage>
</organism>
<dbReference type="AlphaFoldDB" id="A0A6H0XYL7"/>
<accession>A0A6H0XYL7</accession>
<proteinExistence type="predicted"/>
<dbReference type="Proteomes" id="UP000503462">
    <property type="component" value="Chromosome 3"/>
</dbReference>
<sequence length="474" mass="51564">MALKVIPERIFLPLASVKLGRFVTDIARPHDSYHDAPVDPPQITTQYTIGGQQSTASDAAFSTTLTSLLSTGLSNRIGAAIELALSVGNTYFLDNSESWFDKTITFDDTRRWMELQAKRKRTVYIIVGYQTVVDAQVTQSAHSSYSVDGKITMPIAASLAATGVVIPVPGLVDPTLGLKSARSNAGKSLYMAPGEQVCAIHYREVKYKFLSSSIDNAQLSKTRQWFCIDSKLSVGGRRASPAKGMLNRPAQYSQHLQCVPQAQSVQDRFEPGHAAAYYPASDPAYHQRARAWTSMTALNRPLAADNPQPQAALLSQYSVGIPAALTAAYPELQFGIGDESGDVLDNFDFDAFLAQDSLHHESVDSANLSIDSQAVPPLSKKRGRPTEVEQQARVAKQQVQLSRASTVLEDYMVCPMELSSADSNEQPGKDYRELRIILEVDLAPVSAQARDWILGDASGLTAHFPSDPSLGVQT</sequence>
<evidence type="ECO:0000313" key="3">
    <source>
        <dbReference type="Proteomes" id="UP000503462"/>
    </source>
</evidence>